<feature type="domain" description="Nephrocystin 3-like N-terminal" evidence="2">
    <location>
        <begin position="119"/>
        <end position="276"/>
    </location>
</feature>
<evidence type="ECO:0000313" key="3">
    <source>
        <dbReference type="EMBL" id="CAI0651167.1"/>
    </source>
</evidence>
<organism evidence="3 4">
    <name type="scientific">Colletotrichum noveboracense</name>
    <dbReference type="NCBI Taxonomy" id="2664923"/>
    <lineage>
        <taxon>Eukaryota</taxon>
        <taxon>Fungi</taxon>
        <taxon>Dikarya</taxon>
        <taxon>Ascomycota</taxon>
        <taxon>Pezizomycotina</taxon>
        <taxon>Sordariomycetes</taxon>
        <taxon>Hypocreomycetidae</taxon>
        <taxon>Glomerellales</taxon>
        <taxon>Glomerellaceae</taxon>
        <taxon>Colletotrichum</taxon>
        <taxon>Colletotrichum gloeosporioides species complex</taxon>
    </lineage>
</organism>
<dbReference type="Gene3D" id="3.40.50.300">
    <property type="entry name" value="P-loop containing nucleotide triphosphate hydrolases"/>
    <property type="match status" value="1"/>
</dbReference>
<sequence length="757" mass="87506">VYTLGAAFKHLESNISPQDWQRSETTRIEDVRKAALEIEVQLAAREVTSALNTVNTHHMLQEIRDWNEKNAKRLESLDAEETELSRKNFEAIASWLEYKESEQREIIDSISDEVRKYPETCAWSTQHPKAKSWLNPNVDAPNLYLRGIKGSGKSYICARTVDFLVAGGKHVIYHFCSYSWASSLSYDKILRSLLMQLISRSRDIIKHVHDNYTNAIRSLRTAALEKLLGDVLKMSSPGARNQEYIWIVIDGLGECHEDTQARVTKLMSQITSNSTIPGSTIYKTLISFQFAPPSLKHIKKENTIFFSDEKLHIESSIRQYAQFRLELFTRLAARREIEDIAQDVAVKSSGMFLYARLVLDYLGSNIFYSSEEVKTSLNRLPEQLEELYEEMLAGILSRQDIRSFTRMRCLFGWVAYQKRPLRRLELLSAMTFSEYNPGGEKLARDYALDVCKPFLEERKDTSIAFIHSSVKSFFERPKVDYRLKNVQCWRSIELYRIDVFLRERSQQERAYRVLQGQHGLHLYATEHWTDYLLFRAEAENGFTIDLSVLALACNLAQRLDETEGPPVEKSSGNNARLDPRLRYLSGYPSLSKHVENFLRARSLETLESRLRKFEDTIDNQLTQQNDPVTCRITLMLTAYENTVRYLLDQHDFPGISSEAPRAFKSQLGISAFTCRVKECPKATIGFASKKCLLEHELSHLVRFPCTSEECKHILPFWSRDALKRHARTEHSPQRPRRVRRQVAHTNFNDHSNGIVVS</sequence>
<feature type="non-terminal residue" evidence="3">
    <location>
        <position position="757"/>
    </location>
</feature>
<dbReference type="SUPFAM" id="SSF52540">
    <property type="entry name" value="P-loop containing nucleoside triphosphate hydrolases"/>
    <property type="match status" value="1"/>
</dbReference>
<evidence type="ECO:0000259" key="2">
    <source>
        <dbReference type="Pfam" id="PF24883"/>
    </source>
</evidence>
<name>A0A9W4RZW8_9PEZI</name>
<reference evidence="3" key="1">
    <citation type="submission" date="2022-08" db="EMBL/GenBank/DDBJ databases">
        <authorList>
            <person name="Giroux E."/>
            <person name="Giroux E."/>
        </authorList>
    </citation>
    <scope>NUCLEOTIDE SEQUENCE</scope>
    <source>
        <strain evidence="3">H1091258</strain>
    </source>
</reference>
<keyword evidence="1" id="KW-0677">Repeat</keyword>
<dbReference type="PANTHER" id="PTHR10039:SF14">
    <property type="entry name" value="NACHT DOMAIN-CONTAINING PROTEIN"/>
    <property type="match status" value="1"/>
</dbReference>
<dbReference type="Pfam" id="PF24883">
    <property type="entry name" value="NPHP3_N"/>
    <property type="match status" value="1"/>
</dbReference>
<gene>
    <name evidence="3" type="ORF">CGXH109_LOCUS103597</name>
</gene>
<dbReference type="EMBL" id="CAMGZC010001020">
    <property type="protein sequence ID" value="CAI0651167.1"/>
    <property type="molecule type" value="Genomic_DNA"/>
</dbReference>
<evidence type="ECO:0000313" key="4">
    <source>
        <dbReference type="Proteomes" id="UP001152533"/>
    </source>
</evidence>
<protein>
    <recommendedName>
        <fullName evidence="2">Nephrocystin 3-like N-terminal domain-containing protein</fullName>
    </recommendedName>
</protein>
<feature type="non-terminal residue" evidence="3">
    <location>
        <position position="1"/>
    </location>
</feature>
<dbReference type="InterPro" id="IPR056884">
    <property type="entry name" value="NPHP3-like_N"/>
</dbReference>
<dbReference type="PANTHER" id="PTHR10039">
    <property type="entry name" value="AMELOGENIN"/>
    <property type="match status" value="1"/>
</dbReference>
<keyword evidence="4" id="KW-1185">Reference proteome</keyword>
<comment type="caution">
    <text evidence="3">The sequence shown here is derived from an EMBL/GenBank/DDBJ whole genome shotgun (WGS) entry which is preliminary data.</text>
</comment>
<dbReference type="AlphaFoldDB" id="A0A9W4RZW8"/>
<proteinExistence type="predicted"/>
<accession>A0A9W4RZW8</accession>
<dbReference type="InterPro" id="IPR027417">
    <property type="entry name" value="P-loop_NTPase"/>
</dbReference>
<evidence type="ECO:0000256" key="1">
    <source>
        <dbReference type="ARBA" id="ARBA00022737"/>
    </source>
</evidence>
<dbReference type="Proteomes" id="UP001152533">
    <property type="component" value="Unassembled WGS sequence"/>
</dbReference>